<dbReference type="OrthoDB" id="3067012at2759"/>
<name>A0A067Q0M9_9AGAM</name>
<organism evidence="1 2">
    <name type="scientific">Jaapia argillacea MUCL 33604</name>
    <dbReference type="NCBI Taxonomy" id="933084"/>
    <lineage>
        <taxon>Eukaryota</taxon>
        <taxon>Fungi</taxon>
        <taxon>Dikarya</taxon>
        <taxon>Basidiomycota</taxon>
        <taxon>Agaricomycotina</taxon>
        <taxon>Agaricomycetes</taxon>
        <taxon>Agaricomycetidae</taxon>
        <taxon>Jaapiales</taxon>
        <taxon>Jaapiaceae</taxon>
        <taxon>Jaapia</taxon>
    </lineage>
</organism>
<dbReference type="HOGENOM" id="CLU_021164_3_0_1"/>
<dbReference type="EMBL" id="KL197714">
    <property type="protein sequence ID" value="KDQ60504.1"/>
    <property type="molecule type" value="Genomic_DNA"/>
</dbReference>
<keyword evidence="2" id="KW-1185">Reference proteome</keyword>
<evidence type="ECO:0000313" key="2">
    <source>
        <dbReference type="Proteomes" id="UP000027265"/>
    </source>
</evidence>
<evidence type="ECO:0008006" key="3">
    <source>
        <dbReference type="Google" id="ProtNLM"/>
    </source>
</evidence>
<proteinExistence type="predicted"/>
<sequence>MSHLGCHHHRALLIAEICREICWHLKGDWQKKRWNRSLARLAQCSRAFSDPALDVLWHEMSDLEPLIGLIPAVQRVTVEGSEDDEEFEIFKLIGPTISDDDWRRFDLYASRIRVYRYDHDDPPDRTLCRQLAVLKGRALLPSLKTVIYSLGERSDGVEMRADIQGLQHLSESIRSFTTKVSSFYGDIPNRGDHQGFWDSVPDSLPHLQHFELAAAWPIVSIDFFGQFRDIRFIKIQVQEFWHFSPVKLRGNDFDTLSSLPLLESLTLRHFTLDEWAGKTSQNGFPSLRVLEMAVPGPAGLQSILAAISSTSMTTLAVRITESRDWDAIRACIISAFRFNVSLENLDWVVVTGMIFTQDVLNAGAMAAIMPLFLTFRNLKRFVSNIWTPHVFESFDGSPPSSPLTPAEATSMALRWPRLETFILRSDFAFFSLDSFVAFISSSPLLTHLVVDKILVDRHPCAVMALLPSLSHGMDSLWVRKFIQQWTNEPDDLPLAICLFQLFPRLDFAESLPSCGSLKEIMLPWHMARGEELERAKHKNYDTVR</sequence>
<dbReference type="InParanoid" id="A0A067Q0M9"/>
<evidence type="ECO:0000313" key="1">
    <source>
        <dbReference type="EMBL" id="KDQ60504.1"/>
    </source>
</evidence>
<dbReference type="STRING" id="933084.A0A067Q0M9"/>
<gene>
    <name evidence="1" type="ORF">JAAARDRAFT_32915</name>
</gene>
<dbReference type="AlphaFoldDB" id="A0A067Q0M9"/>
<accession>A0A067Q0M9</accession>
<protein>
    <recommendedName>
        <fullName evidence="3">F-box domain-containing protein</fullName>
    </recommendedName>
</protein>
<reference evidence="2" key="1">
    <citation type="journal article" date="2014" name="Proc. Natl. Acad. Sci. U.S.A.">
        <title>Extensive sampling of basidiomycete genomes demonstrates inadequacy of the white-rot/brown-rot paradigm for wood decay fungi.</title>
        <authorList>
            <person name="Riley R."/>
            <person name="Salamov A.A."/>
            <person name="Brown D.W."/>
            <person name="Nagy L.G."/>
            <person name="Floudas D."/>
            <person name="Held B.W."/>
            <person name="Levasseur A."/>
            <person name="Lombard V."/>
            <person name="Morin E."/>
            <person name="Otillar R."/>
            <person name="Lindquist E.A."/>
            <person name="Sun H."/>
            <person name="LaButti K.M."/>
            <person name="Schmutz J."/>
            <person name="Jabbour D."/>
            <person name="Luo H."/>
            <person name="Baker S.E."/>
            <person name="Pisabarro A.G."/>
            <person name="Walton J.D."/>
            <person name="Blanchette R.A."/>
            <person name="Henrissat B."/>
            <person name="Martin F."/>
            <person name="Cullen D."/>
            <person name="Hibbett D.S."/>
            <person name="Grigoriev I.V."/>
        </authorList>
    </citation>
    <scope>NUCLEOTIDE SEQUENCE [LARGE SCALE GENOMIC DNA]</scope>
    <source>
        <strain evidence="2">MUCL 33604</strain>
    </source>
</reference>
<dbReference type="Proteomes" id="UP000027265">
    <property type="component" value="Unassembled WGS sequence"/>
</dbReference>